<accession>A0A850EM04</accession>
<evidence type="ECO:0000313" key="2">
    <source>
        <dbReference type="EMBL" id="NUU59592.1"/>
    </source>
</evidence>
<protein>
    <submittedName>
        <fullName evidence="2">Uncharacterized protein</fullName>
    </submittedName>
</protein>
<sequence length="310" mass="35074">MIRKRSIKYISIAIIIALVSEALIITLPKIKHDTVSATQQDEQIAADLSNLTGVEVSQIMKLKNTGYSWNEVSERLKKKAPINSDEDKLSRSALLNEAGLGEEAMNQLREEGYQDDEIMEAKLLAERVMMQLQEVKDGNSTAILKPSAEIGREQSDETETEAAYEKIRGDFSEIQAVKLMLKLEQEFGSMGAVMNEYLLSLQADLNLEEYIKDKKLYQKNKEQQTAGLKDSQIITMEKLEKAMLDQLQQVDEKSVKDDENLKPFAESILPDQEKESPLPDIKPPTVKDVMPQNPAEAIRQEIQDINPNHR</sequence>
<name>A0A850EM04_9BACL</name>
<feature type="compositionally biased region" description="Basic and acidic residues" evidence="1">
    <location>
        <begin position="252"/>
        <end position="261"/>
    </location>
</feature>
<comment type="caution">
    <text evidence="2">The sequence shown here is derived from an EMBL/GenBank/DDBJ whole genome shotgun (WGS) entry which is preliminary data.</text>
</comment>
<dbReference type="Proteomes" id="UP000564806">
    <property type="component" value="Unassembled WGS sequence"/>
</dbReference>
<proteinExistence type="predicted"/>
<gene>
    <name evidence="2" type="ORF">HPT30_04375</name>
</gene>
<dbReference type="RefSeq" id="WP_175370258.1">
    <property type="nucleotide sequence ID" value="NZ_JABWCS010000189.1"/>
</dbReference>
<evidence type="ECO:0000313" key="3">
    <source>
        <dbReference type="Proteomes" id="UP000564806"/>
    </source>
</evidence>
<feature type="region of interest" description="Disordered" evidence="1">
    <location>
        <begin position="252"/>
        <end position="310"/>
    </location>
</feature>
<keyword evidence="3" id="KW-1185">Reference proteome</keyword>
<reference evidence="2" key="1">
    <citation type="submission" date="2020-06" db="EMBL/GenBank/DDBJ databases">
        <title>Paenibacillus sp. nov., isolated from soil.</title>
        <authorList>
            <person name="Seo Y.L."/>
        </authorList>
    </citation>
    <scope>NUCLEOTIDE SEQUENCE [LARGE SCALE GENOMIC DNA]</scope>
    <source>
        <strain evidence="2">JW14</strain>
    </source>
</reference>
<dbReference type="EMBL" id="JABWCS010000189">
    <property type="protein sequence ID" value="NUU59592.1"/>
    <property type="molecule type" value="Genomic_DNA"/>
</dbReference>
<organism evidence="2 3">
    <name type="scientific">Paenibacillus agri</name>
    <dbReference type="NCBI Taxonomy" id="2744309"/>
    <lineage>
        <taxon>Bacteria</taxon>
        <taxon>Bacillati</taxon>
        <taxon>Bacillota</taxon>
        <taxon>Bacilli</taxon>
        <taxon>Bacillales</taxon>
        <taxon>Paenibacillaceae</taxon>
        <taxon>Paenibacillus</taxon>
    </lineage>
</organism>
<evidence type="ECO:0000256" key="1">
    <source>
        <dbReference type="SAM" id="MobiDB-lite"/>
    </source>
</evidence>
<dbReference type="AlphaFoldDB" id="A0A850EM04"/>